<sequence length="108" mass="12195">MKGAKELLLNKNDKFNYGKCGTSHKRSMTFLCLKIWIPCIKYVTSGSVVTFILRSHGLMLPALLMEVDMQTTYNLSCGAIVSYNYSGQQHPQQQDRKCLVSRETTTPS</sequence>
<keyword evidence="3" id="KW-1185">Reference proteome</keyword>
<evidence type="ECO:0000313" key="2">
    <source>
        <dbReference type="EnsemblMetazoa" id="GPAI011850-PA"/>
    </source>
</evidence>
<dbReference type="VEuPathDB" id="VectorBase:GPAI011850"/>
<evidence type="ECO:0000313" key="3">
    <source>
        <dbReference type="Proteomes" id="UP000092445"/>
    </source>
</evidence>
<reference evidence="2" key="2">
    <citation type="submission" date="2020-05" db="UniProtKB">
        <authorList>
            <consortium name="EnsemblMetazoa"/>
        </authorList>
    </citation>
    <scope>IDENTIFICATION</scope>
    <source>
        <strain evidence="2">IAEA</strain>
    </source>
</reference>
<protein>
    <submittedName>
        <fullName evidence="2">Uncharacterized protein</fullName>
    </submittedName>
</protein>
<dbReference type="EnsemblMetazoa" id="GPAI011850-RA">
    <property type="protein sequence ID" value="GPAI011850-PA"/>
    <property type="gene ID" value="GPAI011850"/>
</dbReference>
<evidence type="ECO:0000256" key="1">
    <source>
        <dbReference type="SAM" id="MobiDB-lite"/>
    </source>
</evidence>
<dbReference type="Proteomes" id="UP000092445">
    <property type="component" value="Unassembled WGS sequence"/>
</dbReference>
<organism evidence="2 3">
    <name type="scientific">Glossina pallidipes</name>
    <name type="common">Tsetse fly</name>
    <dbReference type="NCBI Taxonomy" id="7398"/>
    <lineage>
        <taxon>Eukaryota</taxon>
        <taxon>Metazoa</taxon>
        <taxon>Ecdysozoa</taxon>
        <taxon>Arthropoda</taxon>
        <taxon>Hexapoda</taxon>
        <taxon>Insecta</taxon>
        <taxon>Pterygota</taxon>
        <taxon>Neoptera</taxon>
        <taxon>Endopterygota</taxon>
        <taxon>Diptera</taxon>
        <taxon>Brachycera</taxon>
        <taxon>Muscomorpha</taxon>
        <taxon>Hippoboscoidea</taxon>
        <taxon>Glossinidae</taxon>
        <taxon>Glossina</taxon>
    </lineage>
</organism>
<dbReference type="AlphaFoldDB" id="A0A1A9ZE48"/>
<reference evidence="3" key="1">
    <citation type="submission" date="2014-03" db="EMBL/GenBank/DDBJ databases">
        <authorList>
            <person name="Aksoy S."/>
            <person name="Warren W."/>
            <person name="Wilson R.K."/>
        </authorList>
    </citation>
    <scope>NUCLEOTIDE SEQUENCE [LARGE SCALE GENOMIC DNA]</scope>
    <source>
        <strain evidence="3">IAEA</strain>
    </source>
</reference>
<proteinExistence type="predicted"/>
<accession>A0A1A9ZE48</accession>
<feature type="region of interest" description="Disordered" evidence="1">
    <location>
        <begin position="88"/>
        <end position="108"/>
    </location>
</feature>
<name>A0A1A9ZE48_GLOPL</name>